<name>A0AAJ1VJX1_9FLAO</name>
<dbReference type="AlphaFoldDB" id="A0AAJ1VJX1"/>
<evidence type="ECO:0000313" key="3">
    <source>
        <dbReference type="EMBL" id="MDN4013595.1"/>
    </source>
</evidence>
<comment type="caution">
    <text evidence="3">The sequence shown here is derived from an EMBL/GenBank/DDBJ whole genome shotgun (WGS) entry which is preliminary data.</text>
</comment>
<sequence>MKLPIVCPSCESALQVSQMKCNNCETTVSGNYELPLYLQLTREEQEFILSFFLSSGSIKEMAKQAGNSYPTMRNKMDDLIEKIKNLK</sequence>
<evidence type="ECO:0000313" key="4">
    <source>
        <dbReference type="Proteomes" id="UP001225933"/>
    </source>
</evidence>
<feature type="domain" description="DUF2089" evidence="2">
    <location>
        <begin position="7"/>
        <end position="35"/>
    </location>
</feature>
<dbReference type="Pfam" id="PF22747">
    <property type="entry name" value="Zn_ribbon_DUF2089"/>
    <property type="match status" value="1"/>
</dbReference>
<gene>
    <name evidence="3" type="ORF">QX233_14045</name>
</gene>
<protein>
    <submittedName>
        <fullName evidence="3">DUF2089 family protein</fullName>
    </submittedName>
</protein>
<evidence type="ECO:0000259" key="2">
    <source>
        <dbReference type="Pfam" id="PF22747"/>
    </source>
</evidence>
<accession>A0AAJ1VJX1</accession>
<dbReference type="InterPro" id="IPR018658">
    <property type="entry name" value="DUF2089"/>
</dbReference>
<dbReference type="RefSeq" id="WP_214590601.1">
    <property type="nucleotide sequence ID" value="NZ_JAUHGV010000017.1"/>
</dbReference>
<dbReference type="Pfam" id="PF09862">
    <property type="entry name" value="DUF2089"/>
    <property type="match status" value="1"/>
</dbReference>
<organism evidence="3 4">
    <name type="scientific">Chryseobacterium gambrini</name>
    <dbReference type="NCBI Taxonomy" id="373672"/>
    <lineage>
        <taxon>Bacteria</taxon>
        <taxon>Pseudomonadati</taxon>
        <taxon>Bacteroidota</taxon>
        <taxon>Flavobacteriia</taxon>
        <taxon>Flavobacteriales</taxon>
        <taxon>Weeksellaceae</taxon>
        <taxon>Chryseobacterium group</taxon>
        <taxon>Chryseobacterium</taxon>
    </lineage>
</organism>
<dbReference type="Proteomes" id="UP001225933">
    <property type="component" value="Unassembled WGS sequence"/>
</dbReference>
<dbReference type="EMBL" id="JAUHGV010000017">
    <property type="protein sequence ID" value="MDN4013595.1"/>
    <property type="molecule type" value="Genomic_DNA"/>
</dbReference>
<evidence type="ECO:0000259" key="1">
    <source>
        <dbReference type="Pfam" id="PF09862"/>
    </source>
</evidence>
<proteinExistence type="predicted"/>
<feature type="domain" description="DUF2089" evidence="1">
    <location>
        <begin position="40"/>
        <end position="84"/>
    </location>
</feature>
<reference evidence="3" key="1">
    <citation type="submission" date="2023-06" db="EMBL/GenBank/DDBJ databases">
        <title>Two Chryseobacterium gambrini strains from China.</title>
        <authorList>
            <person name="Zeng J."/>
            <person name="Wu Y."/>
        </authorList>
    </citation>
    <scope>NUCLEOTIDE SEQUENCE</scope>
    <source>
        <strain evidence="3">SQ219</strain>
    </source>
</reference>
<dbReference type="InterPro" id="IPR053957">
    <property type="entry name" value="DUF2089_Zn_ribbon"/>
</dbReference>